<keyword evidence="3" id="KW-1185">Reference proteome</keyword>
<evidence type="ECO:0000313" key="2">
    <source>
        <dbReference type="EMBL" id="QPE03698.1"/>
    </source>
</evidence>
<dbReference type="EMBL" id="CP064760">
    <property type="protein sequence ID" value="QPE03698.1"/>
    <property type="molecule type" value="Genomic_DNA"/>
</dbReference>
<sequence length="124" mass="13375">MGGSERFGQRRRHARTGGDLTRVDAVAGDEARDHGGVFAQRHFSEELGRGIGQQRPHARCERAQRPRVSTHGVGRLRIGSHTDDDMGAGVQGRSNGIHPTRGVLGQGCDGDDVGIRRDGRDSRG</sequence>
<feature type="region of interest" description="Disordered" evidence="1">
    <location>
        <begin position="1"/>
        <end position="21"/>
    </location>
</feature>
<feature type="region of interest" description="Disordered" evidence="1">
    <location>
        <begin position="47"/>
        <end position="124"/>
    </location>
</feature>
<dbReference type="Proteomes" id="UP000594480">
    <property type="component" value="Chromosome"/>
</dbReference>
<proteinExistence type="predicted"/>
<accession>A0A7S8MVG5</accession>
<name>A0A7S8MVG5_9MICO</name>
<protein>
    <submittedName>
        <fullName evidence="2">Uncharacterized protein</fullName>
    </submittedName>
</protein>
<dbReference type="AlphaFoldDB" id="A0A7S8MVG5"/>
<dbReference type="KEGG" id="msf:IT882_10365"/>
<reference evidence="2 3" key="1">
    <citation type="submission" date="2020-11" db="EMBL/GenBank/DDBJ databases">
        <title>Amino acid is mineralized and recycled by bacteria in oceanic microbiome.</title>
        <authorList>
            <person name="Zheng L.Y."/>
        </authorList>
    </citation>
    <scope>NUCLEOTIDE SEQUENCE [LARGE SCALE GENOMIC DNA]</scope>
    <source>
        <strain evidence="2 3">A32-1</strain>
    </source>
</reference>
<evidence type="ECO:0000256" key="1">
    <source>
        <dbReference type="SAM" id="MobiDB-lite"/>
    </source>
</evidence>
<evidence type="ECO:0000313" key="3">
    <source>
        <dbReference type="Proteomes" id="UP000594480"/>
    </source>
</evidence>
<gene>
    <name evidence="2" type="ORF">IT882_10365</name>
</gene>
<feature type="compositionally biased region" description="Basic and acidic residues" evidence="1">
    <location>
        <begin position="113"/>
        <end position="124"/>
    </location>
</feature>
<organism evidence="2 3">
    <name type="scientific">Microbacterium schleiferi</name>
    <dbReference type="NCBI Taxonomy" id="69362"/>
    <lineage>
        <taxon>Bacteria</taxon>
        <taxon>Bacillati</taxon>
        <taxon>Actinomycetota</taxon>
        <taxon>Actinomycetes</taxon>
        <taxon>Micrococcales</taxon>
        <taxon>Microbacteriaceae</taxon>
        <taxon>Microbacterium</taxon>
    </lineage>
</organism>